<dbReference type="SUPFAM" id="SSF55811">
    <property type="entry name" value="Nudix"/>
    <property type="match status" value="1"/>
</dbReference>
<comment type="caution">
    <text evidence="3">The sequence shown here is derived from an EMBL/GenBank/DDBJ whole genome shotgun (WGS) entry which is preliminary data.</text>
</comment>
<evidence type="ECO:0000313" key="3">
    <source>
        <dbReference type="EMBL" id="TYS45729.1"/>
    </source>
</evidence>
<dbReference type="Pfam" id="PF00293">
    <property type="entry name" value="NUDIX"/>
    <property type="match status" value="1"/>
</dbReference>
<dbReference type="InterPro" id="IPR014078">
    <property type="entry name" value="Nudix_YtkD"/>
</dbReference>
<dbReference type="PROSITE" id="PS51462">
    <property type="entry name" value="NUDIX"/>
    <property type="match status" value="1"/>
</dbReference>
<evidence type="ECO:0000256" key="1">
    <source>
        <dbReference type="ARBA" id="ARBA00022801"/>
    </source>
</evidence>
<dbReference type="GO" id="GO:0016787">
    <property type="term" value="F:hydrolase activity"/>
    <property type="evidence" value="ECO:0007669"/>
    <property type="project" value="UniProtKB-KW"/>
</dbReference>
<dbReference type="InterPro" id="IPR015797">
    <property type="entry name" value="NUDIX_hydrolase-like_dom_sf"/>
</dbReference>
<accession>A0A5D4R4Q6</accession>
<sequence length="144" mass="16724">MKLEFYQLDKVDHKMIEFAVISAIYKGKWVYVRHKDRTTWEIAGGHREFGENMEETAQRELFEETGCIDGKLIPICDYSIGDTAVKKYGRLYLGVIRELDQLPASEIDEIKLFDELPVNLTYPEIQPKLFEKTLAFIKSCEAVI</sequence>
<dbReference type="RefSeq" id="WP_148976269.1">
    <property type="nucleotide sequence ID" value="NZ_VTER01000010.1"/>
</dbReference>
<keyword evidence="1" id="KW-0378">Hydrolase</keyword>
<dbReference type="CDD" id="cd04665">
    <property type="entry name" value="NUDIX_RppH"/>
    <property type="match status" value="1"/>
</dbReference>
<proteinExistence type="predicted"/>
<dbReference type="PROSITE" id="PS00893">
    <property type="entry name" value="NUDIX_BOX"/>
    <property type="match status" value="1"/>
</dbReference>
<dbReference type="InterPro" id="IPR020084">
    <property type="entry name" value="NUDIX_hydrolase_CS"/>
</dbReference>
<name>A0A5D4R4Q6_9BACI</name>
<dbReference type="AlphaFoldDB" id="A0A5D4R4Q6"/>
<reference evidence="3 4" key="1">
    <citation type="submission" date="2019-08" db="EMBL/GenBank/DDBJ databases">
        <title>Bacillus genomes from the desert of Cuatro Cienegas, Coahuila.</title>
        <authorList>
            <person name="Olmedo-Alvarez G."/>
        </authorList>
    </citation>
    <scope>NUCLEOTIDE SEQUENCE [LARGE SCALE GENOMIC DNA]</scope>
    <source>
        <strain evidence="3 4">CH446_14T</strain>
    </source>
</reference>
<evidence type="ECO:0000259" key="2">
    <source>
        <dbReference type="PROSITE" id="PS51462"/>
    </source>
</evidence>
<gene>
    <name evidence="3" type="ORF">FZD51_19370</name>
</gene>
<protein>
    <submittedName>
        <fullName evidence="3">NUDIX domain-containing protein</fullName>
    </submittedName>
</protein>
<dbReference type="Proteomes" id="UP000322139">
    <property type="component" value="Unassembled WGS sequence"/>
</dbReference>
<evidence type="ECO:0000313" key="4">
    <source>
        <dbReference type="Proteomes" id="UP000322139"/>
    </source>
</evidence>
<feature type="domain" description="Nudix hydrolase" evidence="2">
    <location>
        <begin position="13"/>
        <end position="138"/>
    </location>
</feature>
<dbReference type="EMBL" id="VTER01000010">
    <property type="protein sequence ID" value="TYS45729.1"/>
    <property type="molecule type" value="Genomic_DNA"/>
</dbReference>
<dbReference type="Gene3D" id="3.90.79.10">
    <property type="entry name" value="Nucleoside Triphosphate Pyrophosphohydrolase"/>
    <property type="match status" value="1"/>
</dbReference>
<organism evidence="3 4">
    <name type="scientific">Bacillus infantis</name>
    <dbReference type="NCBI Taxonomy" id="324767"/>
    <lineage>
        <taxon>Bacteria</taxon>
        <taxon>Bacillati</taxon>
        <taxon>Bacillota</taxon>
        <taxon>Bacilli</taxon>
        <taxon>Bacillales</taxon>
        <taxon>Bacillaceae</taxon>
        <taxon>Bacillus</taxon>
    </lineage>
</organism>
<dbReference type="InterPro" id="IPR000086">
    <property type="entry name" value="NUDIX_hydrolase_dom"/>
</dbReference>